<dbReference type="Proteomes" id="UP000295722">
    <property type="component" value="Unassembled WGS sequence"/>
</dbReference>
<dbReference type="Gene3D" id="1.10.530.10">
    <property type="match status" value="1"/>
</dbReference>
<keyword evidence="2" id="KW-1185">Reference proteome</keyword>
<dbReference type="EMBL" id="SMRP01000014">
    <property type="protein sequence ID" value="TDG20762.1"/>
    <property type="molecule type" value="Genomic_DNA"/>
</dbReference>
<gene>
    <name evidence="1" type="ORF">EYW47_24810</name>
</gene>
<evidence type="ECO:0000313" key="2">
    <source>
        <dbReference type="Proteomes" id="UP000295722"/>
    </source>
</evidence>
<evidence type="ECO:0000313" key="1">
    <source>
        <dbReference type="EMBL" id="TDG20762.1"/>
    </source>
</evidence>
<dbReference type="InterPro" id="IPR023346">
    <property type="entry name" value="Lysozyme-like_dom_sf"/>
</dbReference>
<dbReference type="OrthoDB" id="8778942at2"/>
<dbReference type="SUPFAM" id="SSF53955">
    <property type="entry name" value="Lysozyme-like"/>
    <property type="match status" value="1"/>
</dbReference>
<evidence type="ECO:0008006" key="3">
    <source>
        <dbReference type="Google" id="ProtNLM"/>
    </source>
</evidence>
<dbReference type="AlphaFoldDB" id="A0A4R5M4K8"/>
<comment type="caution">
    <text evidence="1">The sequence shown here is derived from an EMBL/GenBank/DDBJ whole genome shotgun (WGS) entry which is preliminary data.</text>
</comment>
<proteinExistence type="predicted"/>
<organism evidence="1 2">
    <name type="scientific">Paraburkholderia silviterrae</name>
    <dbReference type="NCBI Taxonomy" id="2528715"/>
    <lineage>
        <taxon>Bacteria</taxon>
        <taxon>Pseudomonadati</taxon>
        <taxon>Pseudomonadota</taxon>
        <taxon>Betaproteobacteria</taxon>
        <taxon>Burkholderiales</taxon>
        <taxon>Burkholderiaceae</taxon>
        <taxon>Paraburkholderia</taxon>
    </lineage>
</organism>
<protein>
    <recommendedName>
        <fullName evidence="3">Transglycosylase SLT domain-containing protein</fullName>
    </recommendedName>
</protein>
<accession>A0A4R5M4K8</accession>
<sequence length="128" mass="14465">MVTSHAHSHRPMKTRKRGWTEKPASVVPIYVQSALRDAMRAENVSDTDFNDLLWIMAQESAGVVDARNGASTARGLFQLLHAQYSLNPRGATSFGNAQEECQGGIRYIYGRYHSARAAKAFWKTHHWY</sequence>
<name>A0A4R5M4K8_9BURK</name>
<dbReference type="RefSeq" id="WP_133197486.1">
    <property type="nucleotide sequence ID" value="NZ_JBHUCW010000013.1"/>
</dbReference>
<reference evidence="1 2" key="1">
    <citation type="submission" date="2019-03" db="EMBL/GenBank/DDBJ databases">
        <title>Paraburkholderia sp. 4M-K11, isolated from subtropical forest soil.</title>
        <authorList>
            <person name="Gao Z.-H."/>
            <person name="Qiu L.-H."/>
        </authorList>
    </citation>
    <scope>NUCLEOTIDE SEQUENCE [LARGE SCALE GENOMIC DNA]</scope>
    <source>
        <strain evidence="1 2">4M-K11</strain>
    </source>
</reference>